<accession>A0A8X6V5C6</accession>
<gene>
    <name evidence="1" type="ORF">TNCV_3605471</name>
</gene>
<comment type="caution">
    <text evidence="1">The sequence shown here is derived from an EMBL/GenBank/DDBJ whole genome shotgun (WGS) entry which is preliminary data.</text>
</comment>
<dbReference type="AlphaFoldDB" id="A0A8X6V5C6"/>
<evidence type="ECO:0000313" key="2">
    <source>
        <dbReference type="Proteomes" id="UP000887159"/>
    </source>
</evidence>
<sequence>MCLQNETEGEKNVGVSGGVANAEKQIDEWLEQGIIRESCRDFSSPVVIGQQEDARGEWENLPPKTKRKSSIPEGELVVTVSTQFGNKMKPWTLH</sequence>
<protein>
    <submittedName>
        <fullName evidence="1">Uncharacterized protein</fullName>
    </submittedName>
</protein>
<dbReference type="EMBL" id="BMAU01021183">
    <property type="protein sequence ID" value="GFX95088.1"/>
    <property type="molecule type" value="Genomic_DNA"/>
</dbReference>
<dbReference type="Proteomes" id="UP000887159">
    <property type="component" value="Unassembled WGS sequence"/>
</dbReference>
<reference evidence="1" key="1">
    <citation type="submission" date="2020-08" db="EMBL/GenBank/DDBJ databases">
        <title>Multicomponent nature underlies the extraordinary mechanical properties of spider dragline silk.</title>
        <authorList>
            <person name="Kono N."/>
            <person name="Nakamura H."/>
            <person name="Mori M."/>
            <person name="Yoshida Y."/>
            <person name="Ohtoshi R."/>
            <person name="Malay A.D."/>
            <person name="Moran D.A.P."/>
            <person name="Tomita M."/>
            <person name="Numata K."/>
            <person name="Arakawa K."/>
        </authorList>
    </citation>
    <scope>NUCLEOTIDE SEQUENCE</scope>
</reference>
<organism evidence="1 2">
    <name type="scientific">Trichonephila clavipes</name>
    <name type="common">Golden silk orbweaver</name>
    <name type="synonym">Nephila clavipes</name>
    <dbReference type="NCBI Taxonomy" id="2585209"/>
    <lineage>
        <taxon>Eukaryota</taxon>
        <taxon>Metazoa</taxon>
        <taxon>Ecdysozoa</taxon>
        <taxon>Arthropoda</taxon>
        <taxon>Chelicerata</taxon>
        <taxon>Arachnida</taxon>
        <taxon>Araneae</taxon>
        <taxon>Araneomorphae</taxon>
        <taxon>Entelegynae</taxon>
        <taxon>Araneoidea</taxon>
        <taxon>Nephilidae</taxon>
        <taxon>Trichonephila</taxon>
    </lineage>
</organism>
<evidence type="ECO:0000313" key="1">
    <source>
        <dbReference type="EMBL" id="GFX95088.1"/>
    </source>
</evidence>
<keyword evidence="2" id="KW-1185">Reference proteome</keyword>
<dbReference type="Gene3D" id="3.10.10.10">
    <property type="entry name" value="HIV Type 1 Reverse Transcriptase, subunit A, domain 1"/>
    <property type="match status" value="1"/>
</dbReference>
<name>A0A8X6V5C6_TRICX</name>
<proteinExistence type="predicted"/>